<dbReference type="Proteomes" id="UP000178930">
    <property type="component" value="Unassembled WGS sequence"/>
</dbReference>
<dbReference type="STRING" id="1797532.A2729_00060"/>
<protein>
    <submittedName>
        <fullName evidence="2">Uncharacterized protein</fullName>
    </submittedName>
</protein>
<sequence>MKKSKLKIQNSKFHPRRRGYIALIALLVVAGAALTIGLAVSLSGISAIQESFSVTQSASAKSLANLCLEEGLEKLRQNWVNYSASLSVGPDSCIINTVVAGNSATLTSEGTIDIYTQRLQIQVNQNLEVNFWQEE</sequence>
<dbReference type="AlphaFoldDB" id="A0A1G1XYH6"/>
<reference evidence="2 3" key="1">
    <citation type="journal article" date="2016" name="Nat. Commun.">
        <title>Thousands of microbial genomes shed light on interconnected biogeochemical processes in an aquifer system.</title>
        <authorList>
            <person name="Anantharaman K."/>
            <person name="Brown C.T."/>
            <person name="Hug L.A."/>
            <person name="Sharon I."/>
            <person name="Castelle C.J."/>
            <person name="Probst A.J."/>
            <person name="Thomas B.C."/>
            <person name="Singh A."/>
            <person name="Wilkins M.J."/>
            <person name="Karaoz U."/>
            <person name="Brodie E.L."/>
            <person name="Williams K.H."/>
            <person name="Hubbard S.S."/>
            <person name="Banfield J.F."/>
        </authorList>
    </citation>
    <scope>NUCLEOTIDE SEQUENCE [LARGE SCALE GENOMIC DNA]</scope>
</reference>
<evidence type="ECO:0000313" key="3">
    <source>
        <dbReference type="Proteomes" id="UP000178930"/>
    </source>
</evidence>
<keyword evidence="1" id="KW-0472">Membrane</keyword>
<dbReference type="EMBL" id="MHIB01000004">
    <property type="protein sequence ID" value="OGY45135.1"/>
    <property type="molecule type" value="Genomic_DNA"/>
</dbReference>
<keyword evidence="1" id="KW-1133">Transmembrane helix</keyword>
<proteinExistence type="predicted"/>
<evidence type="ECO:0000313" key="2">
    <source>
        <dbReference type="EMBL" id="OGY45135.1"/>
    </source>
</evidence>
<gene>
    <name evidence="2" type="ORF">A2729_00060</name>
</gene>
<evidence type="ECO:0000256" key="1">
    <source>
        <dbReference type="SAM" id="Phobius"/>
    </source>
</evidence>
<accession>A0A1G1XYH6</accession>
<name>A0A1G1XYH6_9BACT</name>
<feature type="transmembrane region" description="Helical" evidence="1">
    <location>
        <begin position="20"/>
        <end position="42"/>
    </location>
</feature>
<keyword evidence="1" id="KW-0812">Transmembrane</keyword>
<organism evidence="2 3">
    <name type="scientific">Candidatus Buchananbacteria bacterium RIFCSPHIGHO2_01_FULL_39_14</name>
    <dbReference type="NCBI Taxonomy" id="1797532"/>
    <lineage>
        <taxon>Bacteria</taxon>
        <taxon>Candidatus Buchananiibacteriota</taxon>
    </lineage>
</organism>
<comment type="caution">
    <text evidence="2">The sequence shown here is derived from an EMBL/GenBank/DDBJ whole genome shotgun (WGS) entry which is preliminary data.</text>
</comment>